<sequence length="311" mass="34536">MWRVSASTCWRIRRNGSRLRWTNISKLSQLCCETIKGRAPLAKAASWTGMSGKACLTPSLLDCCMRPASTSSPDAPSVDPGEPERIRSSDRRQHRANTAFNFVLNQDYQRLSRSCRTERPPTQKTGRIPQRLERLAGSSRFQNESTADRVVLKVKIESSLKCRNQQTQALNRVAFKVSPHREASEGCRAEASGEGGLCGPRAMVRQAILRSPSGNTITGKDSRKTGAGPAPKQKYRKQPMQSSMAVAGWRFEPRRRHLRCQANRRGDCIIGPTIERRIVLRSRTSSPPFDGHGSGPGTLSNNVKVRLRQAG</sequence>
<comment type="caution">
    <text evidence="2">The sequence shown here is derived from an EMBL/GenBank/DDBJ whole genome shotgun (WGS) entry which is preliminary data.</text>
</comment>
<accession>A0ABU8BHI9</accession>
<organism evidence="2 3">
    <name type="scientific">Bradyrhizobium algeriense</name>
    <dbReference type="NCBI Taxonomy" id="634784"/>
    <lineage>
        <taxon>Bacteria</taxon>
        <taxon>Pseudomonadati</taxon>
        <taxon>Pseudomonadota</taxon>
        <taxon>Alphaproteobacteria</taxon>
        <taxon>Hyphomicrobiales</taxon>
        <taxon>Nitrobacteraceae</taxon>
        <taxon>Bradyrhizobium</taxon>
    </lineage>
</organism>
<dbReference type="Proteomes" id="UP001364224">
    <property type="component" value="Unassembled WGS sequence"/>
</dbReference>
<proteinExistence type="predicted"/>
<gene>
    <name evidence="2" type="ORF">V1286_005543</name>
</gene>
<evidence type="ECO:0000313" key="3">
    <source>
        <dbReference type="Proteomes" id="UP001364224"/>
    </source>
</evidence>
<reference evidence="2 3" key="1">
    <citation type="submission" date="2024-02" db="EMBL/GenBank/DDBJ databases">
        <title>Adaptive strategies in a cosmopolitan and abundant soil bacterium.</title>
        <authorList>
            <person name="Carini P."/>
        </authorList>
    </citation>
    <scope>NUCLEOTIDE SEQUENCE [LARGE SCALE GENOMIC DNA]</scope>
    <source>
        <strain evidence="2 3">AZCC 1608</strain>
    </source>
</reference>
<feature type="region of interest" description="Disordered" evidence="1">
    <location>
        <begin position="212"/>
        <end position="244"/>
    </location>
</feature>
<name>A0ABU8BHI9_9BRAD</name>
<dbReference type="EMBL" id="JAZHRV010000001">
    <property type="protein sequence ID" value="MEH2558014.1"/>
    <property type="molecule type" value="Genomic_DNA"/>
</dbReference>
<feature type="region of interest" description="Disordered" evidence="1">
    <location>
        <begin position="70"/>
        <end position="92"/>
    </location>
</feature>
<feature type="region of interest" description="Disordered" evidence="1">
    <location>
        <begin position="282"/>
        <end position="311"/>
    </location>
</feature>
<evidence type="ECO:0000256" key="1">
    <source>
        <dbReference type="SAM" id="MobiDB-lite"/>
    </source>
</evidence>
<feature type="compositionally biased region" description="Basic and acidic residues" evidence="1">
    <location>
        <begin position="82"/>
        <end position="91"/>
    </location>
</feature>
<evidence type="ECO:0000313" key="2">
    <source>
        <dbReference type="EMBL" id="MEH2558014.1"/>
    </source>
</evidence>
<protein>
    <submittedName>
        <fullName evidence="2">Uncharacterized protein</fullName>
    </submittedName>
</protein>
<keyword evidence="3" id="KW-1185">Reference proteome</keyword>